<keyword evidence="10" id="KW-1185">Reference proteome</keyword>
<dbReference type="PROSITE" id="PS00074">
    <property type="entry name" value="GLFV_DEHYDROGENASE"/>
    <property type="match status" value="1"/>
</dbReference>
<dbReference type="InterPro" id="IPR036291">
    <property type="entry name" value="NAD(P)-bd_dom_sf"/>
</dbReference>
<reference evidence="9 10" key="1">
    <citation type="submission" date="2019-06" db="EMBL/GenBank/DDBJ databases">
        <title>Genomic Encyclopedia of Type Strains, Phase IV (KMG-V): Genome sequencing to study the core and pangenomes of soil and plant-associated prokaryotes.</title>
        <authorList>
            <person name="Whitman W."/>
        </authorList>
    </citation>
    <scope>NUCLEOTIDE SEQUENCE [LARGE SCALE GENOMIC DNA]</scope>
    <source>
        <strain evidence="9 10">BR 510</strain>
    </source>
</reference>
<dbReference type="PRINTS" id="PR00082">
    <property type="entry name" value="GLFDHDRGNASE"/>
</dbReference>
<dbReference type="InterPro" id="IPR033922">
    <property type="entry name" value="NAD_bind_Glu_DH"/>
</dbReference>
<feature type="binding site" evidence="5">
    <location>
        <position position="354"/>
    </location>
    <ligand>
        <name>substrate</name>
    </ligand>
</feature>
<keyword evidence="5" id="KW-0520">NAD</keyword>
<keyword evidence="5" id="KW-0547">Nucleotide-binding</keyword>
<evidence type="ECO:0000256" key="4">
    <source>
        <dbReference type="PIRSR" id="PIRSR000185-1"/>
    </source>
</evidence>
<comment type="similarity">
    <text evidence="1 3 7">Belongs to the Glu/Leu/Phe/Val dehydrogenases family.</text>
</comment>
<evidence type="ECO:0000256" key="6">
    <source>
        <dbReference type="PIRSR" id="PIRSR000185-3"/>
    </source>
</evidence>
<dbReference type="InterPro" id="IPR046346">
    <property type="entry name" value="Aminoacid_DH-like_N_sf"/>
</dbReference>
<dbReference type="SMART" id="SM00839">
    <property type="entry name" value="ELFV_dehydrog"/>
    <property type="match status" value="1"/>
</dbReference>
<evidence type="ECO:0000256" key="7">
    <source>
        <dbReference type="RuleBase" id="RU004417"/>
    </source>
</evidence>
<evidence type="ECO:0000256" key="2">
    <source>
        <dbReference type="ARBA" id="ARBA00023002"/>
    </source>
</evidence>
<accession>A0A560D625</accession>
<feature type="domain" description="Glutamate/phenylalanine/leucine/valine/L-tryptophan dehydrogenase C-terminal" evidence="8">
    <location>
        <begin position="187"/>
        <end position="418"/>
    </location>
</feature>
<organism evidence="9 10">
    <name type="scientific">Bradyrhizobium stylosanthis</name>
    <dbReference type="NCBI Taxonomy" id="1803665"/>
    <lineage>
        <taxon>Bacteria</taxon>
        <taxon>Pseudomonadati</taxon>
        <taxon>Pseudomonadota</taxon>
        <taxon>Alphaproteobacteria</taxon>
        <taxon>Hyphomicrobiales</taxon>
        <taxon>Nitrobacteraceae</taxon>
        <taxon>Bradyrhizobium</taxon>
    </lineage>
</organism>
<dbReference type="InterPro" id="IPR006096">
    <property type="entry name" value="Glu/Leu/Phe/Val/Trp_DH_C"/>
</dbReference>
<evidence type="ECO:0000259" key="8">
    <source>
        <dbReference type="SMART" id="SM00839"/>
    </source>
</evidence>
<dbReference type="SUPFAM" id="SSF51735">
    <property type="entry name" value="NAD(P)-binding Rossmann-fold domains"/>
    <property type="match status" value="1"/>
</dbReference>
<dbReference type="InterPro" id="IPR014362">
    <property type="entry name" value="Glu_DH"/>
</dbReference>
<dbReference type="PANTHER" id="PTHR11606:SF13">
    <property type="entry name" value="GLUTAMATE DEHYDROGENASE 1, MITOCHONDRIAL"/>
    <property type="match status" value="1"/>
</dbReference>
<dbReference type="PANTHER" id="PTHR11606">
    <property type="entry name" value="GLUTAMATE DEHYDROGENASE"/>
    <property type="match status" value="1"/>
</dbReference>
<dbReference type="GO" id="GO:0006538">
    <property type="term" value="P:L-glutamate catabolic process"/>
    <property type="evidence" value="ECO:0007669"/>
    <property type="project" value="TreeGrafter"/>
</dbReference>
<evidence type="ECO:0000256" key="5">
    <source>
        <dbReference type="PIRSR" id="PIRSR000185-2"/>
    </source>
</evidence>
<dbReference type="AlphaFoldDB" id="A0A560D625"/>
<dbReference type="Gene3D" id="3.40.50.720">
    <property type="entry name" value="NAD(P)-binding Rossmann-like Domain"/>
    <property type="match status" value="1"/>
</dbReference>
<evidence type="ECO:0000256" key="1">
    <source>
        <dbReference type="ARBA" id="ARBA00006382"/>
    </source>
</evidence>
<dbReference type="CDD" id="cd01076">
    <property type="entry name" value="NAD_bind_1_Glu_DH"/>
    <property type="match status" value="1"/>
</dbReference>
<dbReference type="GO" id="GO:0000166">
    <property type="term" value="F:nucleotide binding"/>
    <property type="evidence" value="ECO:0007669"/>
    <property type="project" value="UniProtKB-KW"/>
</dbReference>
<feature type="binding site" evidence="5">
    <location>
        <position position="225"/>
    </location>
    <ligand>
        <name>NAD(+)</name>
        <dbReference type="ChEBI" id="CHEBI:57540"/>
    </ligand>
</feature>
<dbReference type="InterPro" id="IPR006095">
    <property type="entry name" value="Glu/Leu/Phe/Val/Trp_DH"/>
</dbReference>
<feature type="site" description="Important for catalysis" evidence="6">
    <location>
        <position position="150"/>
    </location>
</feature>
<dbReference type="InterPro" id="IPR033524">
    <property type="entry name" value="Glu/Leu/Phe/Val_DH_AS"/>
</dbReference>
<dbReference type="RefSeq" id="WP_145669172.1">
    <property type="nucleotide sequence ID" value="NZ_VITK01000010.1"/>
</dbReference>
<protein>
    <recommendedName>
        <fullName evidence="3">Glutamate dehydrogenase</fullName>
    </recommendedName>
</protein>
<dbReference type="GO" id="GO:0004352">
    <property type="term" value="F:glutamate dehydrogenase (NAD+) activity"/>
    <property type="evidence" value="ECO:0007669"/>
    <property type="project" value="TreeGrafter"/>
</dbReference>
<dbReference type="Proteomes" id="UP000319949">
    <property type="component" value="Unassembled WGS sequence"/>
</dbReference>
<dbReference type="OrthoDB" id="9803297at2"/>
<dbReference type="EMBL" id="VITK01000010">
    <property type="protein sequence ID" value="TWA92533.1"/>
    <property type="molecule type" value="Genomic_DNA"/>
</dbReference>
<evidence type="ECO:0000256" key="3">
    <source>
        <dbReference type="PIRNR" id="PIRNR000185"/>
    </source>
</evidence>
<feature type="binding site" evidence="5">
    <location>
        <position position="194"/>
    </location>
    <ligand>
        <name>NAD(+)</name>
        <dbReference type="ChEBI" id="CHEBI:57540"/>
    </ligand>
</feature>
<feature type="binding site" evidence="5">
    <location>
        <position position="74"/>
    </location>
    <ligand>
        <name>substrate</name>
    </ligand>
</feature>
<sequence length="421" mass="45639">MTHPTIYQGPVFDMARRQFDGVADLLDLSPDERDRLLYPKRAMAVTCPIHRDDGSVAVFEGYRVQHHLTLGPTKGGTRFAPNVDLGEVAALAVWMSWKCALSGLPYGGAKGGIAVDPRALSRRELETLSRRYMQEMIPFVGPYTDVMAPDLGTDEQVMAWFMDTYSMYQGRTVTEIVTGKPISAGGTHGRRDATGNGVAHLAGRAMEKLGIDPKSATAVVQGFGNVGSVSAAALARQGVRIVGISDHSVALHDAKGFDIEVILRHVRQTGVLKGFAQQAEIDPKTLPTTACDILVPAALERVIDAGNAAALRCRIIAEGANGPTTPDADAIIEERGDIFVVPDILCNAGGVIVSYFEWVQDLQRLFWDEAEVMRRLYEILDRSFAQVVGRAERLGISNRNAALSIGVQRVRDAKGTRGLFP</sequence>
<evidence type="ECO:0000313" key="10">
    <source>
        <dbReference type="Proteomes" id="UP000319949"/>
    </source>
</evidence>
<keyword evidence="2 3" id="KW-0560">Oxidoreductase</keyword>
<dbReference type="Pfam" id="PF02812">
    <property type="entry name" value="ELFV_dehydrog_N"/>
    <property type="match status" value="1"/>
</dbReference>
<comment type="caution">
    <text evidence="9">The sequence shown here is derived from an EMBL/GenBank/DDBJ whole genome shotgun (WGS) entry which is preliminary data.</text>
</comment>
<gene>
    <name evidence="9" type="ORF">FBZ96_1103</name>
</gene>
<evidence type="ECO:0000313" key="9">
    <source>
        <dbReference type="EMBL" id="TWA92533.1"/>
    </source>
</evidence>
<proteinExistence type="inferred from homology"/>
<name>A0A560D625_9BRAD</name>
<dbReference type="Pfam" id="PF00208">
    <property type="entry name" value="ELFV_dehydrog"/>
    <property type="match status" value="1"/>
</dbReference>
<feature type="active site" description="Proton donor" evidence="4">
    <location>
        <position position="110"/>
    </location>
</feature>
<dbReference type="PIRSF" id="PIRSF000185">
    <property type="entry name" value="Glu_DH"/>
    <property type="match status" value="1"/>
</dbReference>
<dbReference type="InterPro" id="IPR006097">
    <property type="entry name" value="Glu/Leu/Phe/Val/Trp_DH_dimer"/>
</dbReference>
<dbReference type="Gene3D" id="3.40.50.10860">
    <property type="entry name" value="Leucine Dehydrogenase, chain A, domain 1"/>
    <property type="match status" value="1"/>
</dbReference>
<dbReference type="SUPFAM" id="SSF53223">
    <property type="entry name" value="Aminoacid dehydrogenase-like, N-terminal domain"/>
    <property type="match status" value="1"/>
</dbReference>
<feature type="binding site" evidence="5">
    <location>
        <position position="98"/>
    </location>
    <ligand>
        <name>substrate</name>
    </ligand>
</feature>